<name>A0ABV1VLY2_9ACTN</name>
<dbReference type="Gene3D" id="1.10.10.10">
    <property type="entry name" value="Winged helix-like DNA-binding domain superfamily/Winged helix DNA-binding domain"/>
    <property type="match status" value="1"/>
</dbReference>
<dbReference type="RefSeq" id="WP_350723160.1">
    <property type="nucleotide sequence ID" value="NZ_JBEPCO010000041.1"/>
</dbReference>
<dbReference type="Proteomes" id="UP001490330">
    <property type="component" value="Unassembled WGS sequence"/>
</dbReference>
<dbReference type="InterPro" id="IPR036390">
    <property type="entry name" value="WH_DNA-bd_sf"/>
</dbReference>
<dbReference type="EMBL" id="JBEPCV010000028">
    <property type="protein sequence ID" value="MER6907079.1"/>
    <property type="molecule type" value="Genomic_DNA"/>
</dbReference>
<organism evidence="1 2">
    <name type="scientific">Streptomyces flaveolus</name>
    <dbReference type="NCBI Taxonomy" id="67297"/>
    <lineage>
        <taxon>Bacteria</taxon>
        <taxon>Bacillati</taxon>
        <taxon>Actinomycetota</taxon>
        <taxon>Actinomycetes</taxon>
        <taxon>Kitasatosporales</taxon>
        <taxon>Streptomycetaceae</taxon>
        <taxon>Streptomyces</taxon>
    </lineage>
</organism>
<comment type="caution">
    <text evidence="1">The sequence shown here is derived from an EMBL/GenBank/DDBJ whole genome shotgun (WGS) entry which is preliminary data.</text>
</comment>
<reference evidence="1 2" key="1">
    <citation type="submission" date="2024-06" db="EMBL/GenBank/DDBJ databases">
        <title>The Natural Products Discovery Center: Release of the First 8490 Sequenced Strains for Exploring Actinobacteria Biosynthetic Diversity.</title>
        <authorList>
            <person name="Kalkreuter E."/>
            <person name="Kautsar S.A."/>
            <person name="Yang D."/>
            <person name="Bader C.D."/>
            <person name="Teijaro C.N."/>
            <person name="Fluegel L."/>
            <person name="Davis C.M."/>
            <person name="Simpson J.R."/>
            <person name="Lauterbach L."/>
            <person name="Steele A.D."/>
            <person name="Gui C."/>
            <person name="Meng S."/>
            <person name="Li G."/>
            <person name="Viehrig K."/>
            <person name="Ye F."/>
            <person name="Su P."/>
            <person name="Kiefer A.F."/>
            <person name="Nichols A."/>
            <person name="Cepeda A.J."/>
            <person name="Yan W."/>
            <person name="Fan B."/>
            <person name="Jiang Y."/>
            <person name="Adhikari A."/>
            <person name="Zheng C.-J."/>
            <person name="Schuster L."/>
            <person name="Cowan T.M."/>
            <person name="Smanski M.J."/>
            <person name="Chevrette M.G."/>
            <person name="De Carvalho L.P.S."/>
            <person name="Shen B."/>
        </authorList>
    </citation>
    <scope>NUCLEOTIDE SEQUENCE [LARGE SCALE GENOMIC DNA]</scope>
    <source>
        <strain evidence="1 2">NPDC000632</strain>
    </source>
</reference>
<keyword evidence="2" id="KW-1185">Reference proteome</keyword>
<dbReference type="InterPro" id="IPR036388">
    <property type="entry name" value="WH-like_DNA-bd_sf"/>
</dbReference>
<proteinExistence type="predicted"/>
<accession>A0ABV1VLY2</accession>
<evidence type="ECO:0000313" key="2">
    <source>
        <dbReference type="Proteomes" id="UP001490330"/>
    </source>
</evidence>
<sequence>MPRTPAHGTRLDILEWLRDPVAHFPPQRRPDALAHGVDADLVAARLGVPRRVAERHLRLLVALGLLRTSRIRRRTYYRRDEVRIAEVARMFEKGW</sequence>
<protein>
    <submittedName>
        <fullName evidence="1">ArsR family transcriptional regulator</fullName>
    </submittedName>
</protein>
<gene>
    <name evidence="1" type="ORF">ABT322_25760</name>
</gene>
<dbReference type="SUPFAM" id="SSF46785">
    <property type="entry name" value="Winged helix' DNA-binding domain"/>
    <property type="match status" value="1"/>
</dbReference>
<evidence type="ECO:0000313" key="1">
    <source>
        <dbReference type="EMBL" id="MER6907079.1"/>
    </source>
</evidence>